<evidence type="ECO:0000313" key="3">
    <source>
        <dbReference type="Proteomes" id="UP000528286"/>
    </source>
</evidence>
<dbReference type="EMBL" id="JACIEZ010000001">
    <property type="protein sequence ID" value="MBB4062868.1"/>
    <property type="molecule type" value="Genomic_DNA"/>
</dbReference>
<dbReference type="SMART" id="SM00849">
    <property type="entry name" value="Lactamase_B"/>
    <property type="match status" value="1"/>
</dbReference>
<dbReference type="InterPro" id="IPR001279">
    <property type="entry name" value="Metallo-B-lactamas"/>
</dbReference>
<gene>
    <name evidence="2" type="ORF">GGR23_000029</name>
</gene>
<reference evidence="2 3" key="1">
    <citation type="submission" date="2020-08" db="EMBL/GenBank/DDBJ databases">
        <title>Genomic Encyclopedia of Type Strains, Phase IV (KMG-IV): sequencing the most valuable type-strain genomes for metagenomic binning, comparative biology and taxonomic classification.</title>
        <authorList>
            <person name="Goeker M."/>
        </authorList>
    </citation>
    <scope>NUCLEOTIDE SEQUENCE [LARGE SCALE GENOMIC DNA]</scope>
    <source>
        <strain evidence="2 3">DSM 29853</strain>
    </source>
</reference>
<dbReference type="InterPro" id="IPR036866">
    <property type="entry name" value="RibonucZ/Hydroxyglut_hydro"/>
</dbReference>
<dbReference type="PANTHER" id="PTHR46018:SF2">
    <property type="entry name" value="ZINC PHOSPHODIESTERASE ELAC PROTEIN 1"/>
    <property type="match status" value="1"/>
</dbReference>
<dbReference type="Proteomes" id="UP000528286">
    <property type="component" value="Unassembled WGS sequence"/>
</dbReference>
<dbReference type="Gene3D" id="3.60.15.10">
    <property type="entry name" value="Ribonuclease Z/Hydroxyacylglutathione hydrolase-like"/>
    <property type="match status" value="1"/>
</dbReference>
<dbReference type="GO" id="GO:0042781">
    <property type="term" value="F:3'-tRNA processing endoribonuclease activity"/>
    <property type="evidence" value="ECO:0007669"/>
    <property type="project" value="TreeGrafter"/>
</dbReference>
<protein>
    <submittedName>
        <fullName evidence="2">Ribonuclease BN (tRNA processing enzyme)</fullName>
    </submittedName>
</protein>
<dbReference type="Pfam" id="PF23023">
    <property type="entry name" value="Anti-Pycsar_Apyc1"/>
    <property type="match status" value="1"/>
</dbReference>
<feature type="domain" description="Metallo-beta-lactamase" evidence="1">
    <location>
        <begin position="27"/>
        <end position="245"/>
    </location>
</feature>
<evidence type="ECO:0000313" key="2">
    <source>
        <dbReference type="EMBL" id="MBB4062868.1"/>
    </source>
</evidence>
<name>A0A7W6J2V3_9HYPH</name>
<dbReference type="PANTHER" id="PTHR46018">
    <property type="entry name" value="ZINC PHOSPHODIESTERASE ELAC PROTEIN 1"/>
    <property type="match status" value="1"/>
</dbReference>
<accession>A0A7W6J2V3</accession>
<dbReference type="AlphaFoldDB" id="A0A7W6J2V3"/>
<sequence>MSTVSPPVGIALTVLGSGGPMHGGGRGSAAYLLRLPEARPLVVDMGGDTPHALARAGLCPGEVGTLLISHLHPDHVSGLPDFVWGELTADRSAPLLVLGPPAAEGFPDMEAFWQRLFGPQGAFPFLSSLVDNPPFPLTVSVARQRRLSLGADGQVDIAVYPVHHGRAPTLAFRIDAAGVSVVLAGDQVMRDPAFVNFARGAELMVAHMVVSGKAAGKPLADVVCLPEDIGRLATLAGVQHLVLSHLMLDPGHAGRDSALWSLAALEEALADVRAHFRGKVSLAEDLAVYRVA</sequence>
<evidence type="ECO:0000259" key="1">
    <source>
        <dbReference type="SMART" id="SM00849"/>
    </source>
</evidence>
<dbReference type="SUPFAM" id="SSF56281">
    <property type="entry name" value="Metallo-hydrolase/oxidoreductase"/>
    <property type="match status" value="1"/>
</dbReference>
<comment type="caution">
    <text evidence="2">The sequence shown here is derived from an EMBL/GenBank/DDBJ whole genome shotgun (WGS) entry which is preliminary data.</text>
</comment>
<proteinExistence type="predicted"/>
<organism evidence="2 3">
    <name type="scientific">Gellertiella hungarica</name>
    <dbReference type="NCBI Taxonomy" id="1572859"/>
    <lineage>
        <taxon>Bacteria</taxon>
        <taxon>Pseudomonadati</taxon>
        <taxon>Pseudomonadota</taxon>
        <taxon>Alphaproteobacteria</taxon>
        <taxon>Hyphomicrobiales</taxon>
        <taxon>Rhizobiaceae</taxon>
        <taxon>Gellertiella</taxon>
    </lineage>
</organism>
<keyword evidence="3" id="KW-1185">Reference proteome</keyword>
<dbReference type="RefSeq" id="WP_183364072.1">
    <property type="nucleotide sequence ID" value="NZ_JACIEZ010000001.1"/>
</dbReference>